<dbReference type="PANTHER" id="PTHR12131">
    <property type="entry name" value="ATP-DEPENDENT RNA AND DNA HELICASE"/>
    <property type="match status" value="1"/>
</dbReference>
<dbReference type="Pfam" id="PF00270">
    <property type="entry name" value="DEAD"/>
    <property type="match status" value="1"/>
</dbReference>
<proteinExistence type="predicted"/>
<evidence type="ECO:0000259" key="7">
    <source>
        <dbReference type="PROSITE" id="PS51194"/>
    </source>
</evidence>
<keyword evidence="1" id="KW-0547">Nucleotide-binding</keyword>
<dbReference type="GO" id="GO:0003724">
    <property type="term" value="F:RNA helicase activity"/>
    <property type="evidence" value="ECO:0007669"/>
    <property type="project" value="UniProtKB-EC"/>
</dbReference>
<dbReference type="InterPro" id="IPR001650">
    <property type="entry name" value="Helicase_C-like"/>
</dbReference>
<keyword evidence="3" id="KW-0347">Helicase</keyword>
<dbReference type="InterPro" id="IPR027417">
    <property type="entry name" value="P-loop_NTPase"/>
</dbReference>
<evidence type="ECO:0000256" key="1">
    <source>
        <dbReference type="ARBA" id="ARBA00022741"/>
    </source>
</evidence>
<dbReference type="SMART" id="SM00487">
    <property type="entry name" value="DEXDc"/>
    <property type="match status" value="1"/>
</dbReference>
<dbReference type="PROSITE" id="PS51194">
    <property type="entry name" value="HELICASE_CTER"/>
    <property type="match status" value="1"/>
</dbReference>
<reference evidence="9" key="1">
    <citation type="submission" date="2022-11" db="UniProtKB">
        <authorList>
            <consortium name="WormBaseParasite"/>
        </authorList>
    </citation>
    <scope>IDENTIFICATION</scope>
</reference>
<evidence type="ECO:0000256" key="4">
    <source>
        <dbReference type="ARBA" id="ARBA00022840"/>
    </source>
</evidence>
<dbReference type="InterPro" id="IPR016438">
    <property type="entry name" value="SKI2-like"/>
</dbReference>
<evidence type="ECO:0000259" key="6">
    <source>
        <dbReference type="PROSITE" id="PS51192"/>
    </source>
</evidence>
<feature type="domain" description="Helicase C-terminal" evidence="7">
    <location>
        <begin position="382"/>
        <end position="553"/>
    </location>
</feature>
<organism evidence="8 9">
    <name type="scientific">Panagrolaimus superbus</name>
    <dbReference type="NCBI Taxonomy" id="310955"/>
    <lineage>
        <taxon>Eukaryota</taxon>
        <taxon>Metazoa</taxon>
        <taxon>Ecdysozoa</taxon>
        <taxon>Nematoda</taxon>
        <taxon>Chromadorea</taxon>
        <taxon>Rhabditida</taxon>
        <taxon>Tylenchina</taxon>
        <taxon>Panagrolaimomorpha</taxon>
        <taxon>Panagrolaimoidea</taxon>
        <taxon>Panagrolaimidae</taxon>
        <taxon>Panagrolaimus</taxon>
    </lineage>
</organism>
<keyword evidence="8" id="KW-1185">Reference proteome</keyword>
<dbReference type="SMART" id="SM01142">
    <property type="entry name" value="DSHCT"/>
    <property type="match status" value="1"/>
</dbReference>
<dbReference type="Gene3D" id="3.40.50.300">
    <property type="entry name" value="P-loop containing nucleotide triphosphate hydrolases"/>
    <property type="match status" value="2"/>
</dbReference>
<dbReference type="SUPFAM" id="SSF52540">
    <property type="entry name" value="P-loop containing nucleoside triphosphate hydrolases"/>
    <property type="match status" value="1"/>
</dbReference>
<dbReference type="Pfam" id="PF00271">
    <property type="entry name" value="Helicase_C"/>
    <property type="match status" value="1"/>
</dbReference>
<dbReference type="GO" id="GO:0005524">
    <property type="term" value="F:ATP binding"/>
    <property type="evidence" value="ECO:0007669"/>
    <property type="project" value="UniProtKB-KW"/>
</dbReference>
<dbReference type="AlphaFoldDB" id="A0A914ZFP7"/>
<dbReference type="PIRSF" id="PIRSF005198">
    <property type="entry name" value="Antiviral_helicase_SKI2"/>
    <property type="match status" value="1"/>
</dbReference>
<evidence type="ECO:0000256" key="2">
    <source>
        <dbReference type="ARBA" id="ARBA00022801"/>
    </source>
</evidence>
<evidence type="ECO:0000256" key="3">
    <source>
        <dbReference type="ARBA" id="ARBA00022806"/>
    </source>
</evidence>
<dbReference type="CDD" id="cd18795">
    <property type="entry name" value="SF2_C_Ski2"/>
    <property type="match status" value="1"/>
</dbReference>
<dbReference type="GO" id="GO:0003723">
    <property type="term" value="F:RNA binding"/>
    <property type="evidence" value="ECO:0007669"/>
    <property type="project" value="InterPro"/>
</dbReference>
<dbReference type="FunFam" id="3.40.50.300:FF:000354">
    <property type="entry name" value="ATP-dependent RNA helicase SKI2"/>
    <property type="match status" value="1"/>
</dbReference>
<dbReference type="SMART" id="SM00490">
    <property type="entry name" value="HELICc"/>
    <property type="match status" value="1"/>
</dbReference>
<dbReference type="InterPro" id="IPR050699">
    <property type="entry name" value="RNA-DNA_Helicase"/>
</dbReference>
<keyword evidence="2" id="KW-0378">Hydrolase</keyword>
<comment type="catalytic activity">
    <reaction evidence="5">
        <text>ATP + H2O = ADP + phosphate + H(+)</text>
        <dbReference type="Rhea" id="RHEA:13065"/>
        <dbReference type="ChEBI" id="CHEBI:15377"/>
        <dbReference type="ChEBI" id="CHEBI:15378"/>
        <dbReference type="ChEBI" id="CHEBI:30616"/>
        <dbReference type="ChEBI" id="CHEBI:43474"/>
        <dbReference type="ChEBI" id="CHEBI:456216"/>
        <dbReference type="EC" id="3.6.4.13"/>
    </reaction>
</comment>
<dbReference type="InterPro" id="IPR012961">
    <property type="entry name" value="Ski2/MTR4_C"/>
</dbReference>
<dbReference type="WBParaSite" id="PSU_v2.g9099.t1">
    <property type="protein sequence ID" value="PSU_v2.g9099.t1"/>
    <property type="gene ID" value="PSU_v2.g9099"/>
</dbReference>
<dbReference type="Pfam" id="PF08148">
    <property type="entry name" value="DSHCT"/>
    <property type="match status" value="1"/>
</dbReference>
<dbReference type="GO" id="GO:0055087">
    <property type="term" value="C:Ski complex"/>
    <property type="evidence" value="ECO:0007669"/>
    <property type="project" value="TreeGrafter"/>
</dbReference>
<evidence type="ECO:0000256" key="5">
    <source>
        <dbReference type="ARBA" id="ARBA00047984"/>
    </source>
</evidence>
<dbReference type="Gene3D" id="1.10.3380.30">
    <property type="match status" value="1"/>
</dbReference>
<dbReference type="InterPro" id="IPR014001">
    <property type="entry name" value="Helicase_ATP-bd"/>
</dbReference>
<dbReference type="InterPro" id="IPR011545">
    <property type="entry name" value="DEAD/DEAH_box_helicase_dom"/>
</dbReference>
<sequence length="1057" mass="120938">MMNYITAIPESKTETNVTHHDALDDLEDISSFKKKKKPKKIEEIIPVEVLAQAQALQSAEEKINTTGTTKFKKGIDGFEYAEMLDVKSNVSEYHKMKNNLARTYPFELDPFQQQAIVAMENGHSVFVAAHTSAGKTVLAEYAIALSRKHRSRVVYTSPIKALSNQKFRDFRNQFEDVGLVTGDIQLNSDASCLIMTTEILKSMLYNGRVSPDELEWVIFDEVHYINDTERGHVWEEVLIMLPQQVNIVMLSATVPNCLEFADWVGRIKNRKIYVVQTLYRPVPLAHHLYSGKDKKSQNNLFEIMGRDGEFNMNAYNKAKAAQIAQWSQKKGGPIQNTNKTFFSKAVDRCHYQTLIAFLKEKSLLPAVSFIFSRNRCNQYAEMLYQIDLTTNDEKAAVRKLFTKYLDSFKGSDRNLPQVLQMQQLCYRGFAIHHSGILPILKELVEILFQLGYVKFLFATETFAMGVNMPARTVVFDSIDKFDGTTRRPLNCTEYIQMAGRAGRRGIDDTGVVIIMSKGSEPHDHSTLLSMLRGKAISLESKFRITYNMLLNIIRAEQLNIEDMLQRSYVERVSLRLIESRKEKIAEVMETLEALPALTCSDCTQVEYGASIDDYYSSLMTYIEQRGNLMNQLITSYGAGNKIIPGRYLLISYPQKNIACMLVSVQSVTNNKDAKELDVVTLEMSPVENFKYDSLTEEEKKKEKYELLFEHSIKYGLETLIDNGQSSDKLELIRNVPFENIIAICKAKAKNYNSKEVSEYFVQKSSVNNRRQSPSRFISNLMTEMDMVMKANIQRQDDNFLYKIGEDLTSKELKINAEICEFVQLRKNLLDDNKYLCRQCLDFDTHIHMVHERNLLEIEYDNLKYQTSFNALALTDDYRRVAAQINEDTLLLTEMIFENKLQNRGCSEIAALLCPLTAQHHSAKEKQNERDCKILTTIANIDVINTLKEEMANMANKIDGIERTCRVVNARRDPPTFGLMEAVYQWAEGMSFEQITHLTDAHEGIIVRCIQRLDEVLKDIRNAGRIIGDNALVQKMVDTSAAIRRDIVFAASLYTADD</sequence>
<keyword evidence="4" id="KW-0067">ATP-binding</keyword>
<feature type="domain" description="Helicase ATP-binding" evidence="6">
    <location>
        <begin position="116"/>
        <end position="272"/>
    </location>
</feature>
<accession>A0A914ZFP7</accession>
<dbReference type="PROSITE" id="PS51192">
    <property type="entry name" value="HELICASE_ATP_BIND_1"/>
    <property type="match status" value="1"/>
</dbReference>
<name>A0A914ZFP7_9BILA</name>
<dbReference type="FunFam" id="3.40.50.300:FF:000447">
    <property type="entry name" value="helicase SKI2W isoform X2"/>
    <property type="match status" value="1"/>
</dbReference>
<evidence type="ECO:0000313" key="8">
    <source>
        <dbReference type="Proteomes" id="UP000887577"/>
    </source>
</evidence>
<dbReference type="Proteomes" id="UP000887577">
    <property type="component" value="Unplaced"/>
</dbReference>
<dbReference type="GO" id="GO:0070478">
    <property type="term" value="P:nuclear-transcribed mRNA catabolic process, 3'-5' exonucleolytic nonsense-mediated decay"/>
    <property type="evidence" value="ECO:0007669"/>
    <property type="project" value="TreeGrafter"/>
</dbReference>
<dbReference type="PANTHER" id="PTHR12131:SF1">
    <property type="entry name" value="ATP-DEPENDENT RNA HELICASE SUPV3L1, MITOCHONDRIAL-RELATED"/>
    <property type="match status" value="1"/>
</dbReference>
<dbReference type="GO" id="GO:0016787">
    <property type="term" value="F:hydrolase activity"/>
    <property type="evidence" value="ECO:0007669"/>
    <property type="project" value="UniProtKB-KW"/>
</dbReference>
<evidence type="ECO:0000313" key="9">
    <source>
        <dbReference type="WBParaSite" id="PSU_v2.g9099.t1"/>
    </source>
</evidence>
<protein>
    <submittedName>
        <fullName evidence="9">Uncharacterized protein</fullName>
    </submittedName>
</protein>